<dbReference type="EMBL" id="CAJVRM010000076">
    <property type="protein sequence ID" value="CAG8973614.1"/>
    <property type="molecule type" value="Genomic_DNA"/>
</dbReference>
<name>A0A9N9LJR5_9HELO</name>
<dbReference type="AlphaFoldDB" id="A0A9N9LJR5"/>
<keyword evidence="3" id="KW-1185">Reference proteome</keyword>
<dbReference type="PANTHER" id="PTHR45737:SF6">
    <property type="entry name" value="VON WILLEBRAND FACTOR A DOMAIN-CONTAINING PROTEIN 5A"/>
    <property type="match status" value="1"/>
</dbReference>
<gene>
    <name evidence="2" type="ORF">HYALB_00009766</name>
</gene>
<dbReference type="PANTHER" id="PTHR45737">
    <property type="entry name" value="VON WILLEBRAND FACTOR A DOMAIN-CONTAINING PROTEIN 5A"/>
    <property type="match status" value="1"/>
</dbReference>
<sequence length="259" mass="28156">MSMGVGKSSPPLFRGVGSYLRTAPQELPPLSSILRKTASDSTDDDEDDADDADEAEISSTLPGNSVRSVQIKYKCPNKVKHKPRGRSSKRKGLSSEPVEGRSFQPAKMMRAATGSFSYRRIVPSKYDGGAGLSSPSDTGSDSFSDSPGLSSKRTSKTNYKTATNEENIHAIIELQNFNGSWSSNAETDILEILGIETSGRPDIVDGNIWITLVVVYYLEKNMADEEGTWALVVQKAKDWLSAESASPADMQKGREFLGY</sequence>
<reference evidence="2" key="1">
    <citation type="submission" date="2021-07" db="EMBL/GenBank/DDBJ databases">
        <authorList>
            <person name="Durling M."/>
        </authorList>
    </citation>
    <scope>NUCLEOTIDE SEQUENCE</scope>
</reference>
<feature type="compositionally biased region" description="Acidic residues" evidence="1">
    <location>
        <begin position="41"/>
        <end position="56"/>
    </location>
</feature>
<dbReference type="Proteomes" id="UP000701801">
    <property type="component" value="Unassembled WGS sequence"/>
</dbReference>
<feature type="compositionally biased region" description="Low complexity" evidence="1">
    <location>
        <begin position="133"/>
        <end position="151"/>
    </location>
</feature>
<accession>A0A9N9LJR5</accession>
<proteinExistence type="predicted"/>
<evidence type="ECO:0000256" key="1">
    <source>
        <dbReference type="SAM" id="MobiDB-lite"/>
    </source>
</evidence>
<dbReference type="OrthoDB" id="1729737at2759"/>
<feature type="region of interest" description="Disordered" evidence="1">
    <location>
        <begin position="1"/>
        <end position="106"/>
    </location>
</feature>
<evidence type="ECO:0000313" key="2">
    <source>
        <dbReference type="EMBL" id="CAG8973614.1"/>
    </source>
</evidence>
<feature type="region of interest" description="Disordered" evidence="1">
    <location>
        <begin position="129"/>
        <end position="161"/>
    </location>
</feature>
<protein>
    <submittedName>
        <fullName evidence="2">Uncharacterized protein</fullName>
    </submittedName>
</protein>
<comment type="caution">
    <text evidence="2">The sequence shown here is derived from an EMBL/GenBank/DDBJ whole genome shotgun (WGS) entry which is preliminary data.</text>
</comment>
<feature type="compositionally biased region" description="Basic residues" evidence="1">
    <location>
        <begin position="75"/>
        <end position="92"/>
    </location>
</feature>
<evidence type="ECO:0000313" key="3">
    <source>
        <dbReference type="Proteomes" id="UP000701801"/>
    </source>
</evidence>
<organism evidence="2 3">
    <name type="scientific">Hymenoscyphus albidus</name>
    <dbReference type="NCBI Taxonomy" id="595503"/>
    <lineage>
        <taxon>Eukaryota</taxon>
        <taxon>Fungi</taxon>
        <taxon>Dikarya</taxon>
        <taxon>Ascomycota</taxon>
        <taxon>Pezizomycotina</taxon>
        <taxon>Leotiomycetes</taxon>
        <taxon>Helotiales</taxon>
        <taxon>Helotiaceae</taxon>
        <taxon>Hymenoscyphus</taxon>
    </lineage>
</organism>